<comment type="caution">
    <text evidence="1">The sequence shown here is derived from an EMBL/GenBank/DDBJ whole genome shotgun (WGS) entry which is preliminary data.</text>
</comment>
<name>A0AAN8S3X7_POLSC</name>
<dbReference type="Proteomes" id="UP001372834">
    <property type="component" value="Unassembled WGS sequence"/>
</dbReference>
<dbReference type="AlphaFoldDB" id="A0AAN8S3X7"/>
<proteinExistence type="predicted"/>
<evidence type="ECO:0000313" key="1">
    <source>
        <dbReference type="EMBL" id="KAK6622715.1"/>
    </source>
</evidence>
<protein>
    <submittedName>
        <fullName evidence="1">Uncharacterized protein</fullName>
    </submittedName>
</protein>
<dbReference type="EMBL" id="JAWJWE010000038">
    <property type="protein sequence ID" value="KAK6622715.1"/>
    <property type="molecule type" value="Genomic_DNA"/>
</dbReference>
<feature type="non-terminal residue" evidence="1">
    <location>
        <position position="1"/>
    </location>
</feature>
<reference evidence="1 2" key="1">
    <citation type="submission" date="2023-10" db="EMBL/GenBank/DDBJ databases">
        <title>Genomes of two closely related lineages of the louse Polyplax serrata with different host specificities.</title>
        <authorList>
            <person name="Martinu J."/>
            <person name="Tarabai H."/>
            <person name="Stefka J."/>
            <person name="Hypsa V."/>
        </authorList>
    </citation>
    <scope>NUCLEOTIDE SEQUENCE [LARGE SCALE GENOMIC DNA]</scope>
    <source>
        <strain evidence="1">HR10_N</strain>
    </source>
</reference>
<organism evidence="1 2">
    <name type="scientific">Polyplax serrata</name>
    <name type="common">Common mouse louse</name>
    <dbReference type="NCBI Taxonomy" id="468196"/>
    <lineage>
        <taxon>Eukaryota</taxon>
        <taxon>Metazoa</taxon>
        <taxon>Ecdysozoa</taxon>
        <taxon>Arthropoda</taxon>
        <taxon>Hexapoda</taxon>
        <taxon>Insecta</taxon>
        <taxon>Pterygota</taxon>
        <taxon>Neoptera</taxon>
        <taxon>Paraneoptera</taxon>
        <taxon>Psocodea</taxon>
        <taxon>Troctomorpha</taxon>
        <taxon>Phthiraptera</taxon>
        <taxon>Anoplura</taxon>
        <taxon>Polyplacidae</taxon>
        <taxon>Polyplax</taxon>
    </lineage>
</organism>
<accession>A0AAN8S3X7</accession>
<gene>
    <name evidence="1" type="ORF">RUM43_008558</name>
</gene>
<sequence>PDPMLYFMFAAFFSDNLTTVCESYPLPSLRVKSQLEIPIDFGDWTMAVDWS</sequence>
<evidence type="ECO:0000313" key="2">
    <source>
        <dbReference type="Proteomes" id="UP001372834"/>
    </source>
</evidence>